<dbReference type="STRING" id="67003.A0A1X0NXW6"/>
<evidence type="ECO:0008006" key="12">
    <source>
        <dbReference type="Google" id="ProtNLM"/>
    </source>
</evidence>
<gene>
    <name evidence="10" type="ORF">TM35_000122990</name>
</gene>
<keyword evidence="3 9" id="KW-1133">Transmembrane helix</keyword>
<feature type="compositionally biased region" description="Basic and acidic residues" evidence="8">
    <location>
        <begin position="250"/>
        <end position="262"/>
    </location>
</feature>
<dbReference type="GO" id="GO:0031985">
    <property type="term" value="C:Golgi cisterna"/>
    <property type="evidence" value="ECO:0007669"/>
    <property type="project" value="TreeGrafter"/>
</dbReference>
<keyword evidence="2 9" id="KW-0812">Transmembrane</keyword>
<feature type="compositionally biased region" description="Low complexity" evidence="8">
    <location>
        <begin position="435"/>
        <end position="444"/>
    </location>
</feature>
<dbReference type="AlphaFoldDB" id="A0A1X0NXW6"/>
<evidence type="ECO:0000256" key="5">
    <source>
        <dbReference type="ARBA" id="ARBA00023054"/>
    </source>
</evidence>
<protein>
    <recommendedName>
        <fullName evidence="12">Golgin-84</fullName>
    </recommendedName>
</protein>
<evidence type="ECO:0000256" key="6">
    <source>
        <dbReference type="ARBA" id="ARBA00023136"/>
    </source>
</evidence>
<dbReference type="Proteomes" id="UP000192257">
    <property type="component" value="Unassembled WGS sequence"/>
</dbReference>
<dbReference type="PANTHER" id="PTHR13815:SF7">
    <property type="entry name" value="GOLGIN SUBFAMILY A MEMBER 5"/>
    <property type="match status" value="1"/>
</dbReference>
<feature type="region of interest" description="Disordered" evidence="8">
    <location>
        <begin position="28"/>
        <end position="76"/>
    </location>
</feature>
<dbReference type="PANTHER" id="PTHR13815">
    <property type="entry name" value="GOLGIN-84"/>
    <property type="match status" value="1"/>
</dbReference>
<reference evidence="10 11" key="1">
    <citation type="submission" date="2017-03" db="EMBL/GenBank/DDBJ databases">
        <title>An alternative strategy for trypanosome survival in the mammalian bloodstream revealed through genome and transcriptome analysis of the ubiquitous bovine parasite Trypanosoma (Megatrypanum) theileri.</title>
        <authorList>
            <person name="Kelly S."/>
            <person name="Ivens A."/>
            <person name="Mott A."/>
            <person name="O'Neill E."/>
            <person name="Emms D."/>
            <person name="Macleod O."/>
            <person name="Voorheis P."/>
            <person name="Matthews J."/>
            <person name="Matthews K."/>
            <person name="Carrington M."/>
        </authorList>
    </citation>
    <scope>NUCLEOTIDE SEQUENCE [LARGE SCALE GENOMIC DNA]</scope>
    <source>
        <strain evidence="10">Edinburgh</strain>
    </source>
</reference>
<evidence type="ECO:0000256" key="8">
    <source>
        <dbReference type="SAM" id="MobiDB-lite"/>
    </source>
</evidence>
<evidence type="ECO:0000256" key="7">
    <source>
        <dbReference type="SAM" id="Coils"/>
    </source>
</evidence>
<evidence type="ECO:0000256" key="4">
    <source>
        <dbReference type="ARBA" id="ARBA00023034"/>
    </source>
</evidence>
<evidence type="ECO:0000256" key="9">
    <source>
        <dbReference type="SAM" id="Phobius"/>
    </source>
</evidence>
<feature type="transmembrane region" description="Helical" evidence="9">
    <location>
        <begin position="493"/>
        <end position="516"/>
    </location>
</feature>
<dbReference type="VEuPathDB" id="TriTrypDB:TM35_000122990"/>
<proteinExistence type="predicted"/>
<accession>A0A1X0NXW6</accession>
<dbReference type="GeneID" id="39985054"/>
<feature type="region of interest" description="Disordered" evidence="8">
    <location>
        <begin position="526"/>
        <end position="546"/>
    </location>
</feature>
<feature type="coiled-coil region" evidence="7">
    <location>
        <begin position="395"/>
        <end position="429"/>
    </location>
</feature>
<keyword evidence="11" id="KW-1185">Reference proteome</keyword>
<feature type="compositionally biased region" description="Basic and acidic residues" evidence="8">
    <location>
        <begin position="39"/>
        <end position="52"/>
    </location>
</feature>
<evidence type="ECO:0000256" key="2">
    <source>
        <dbReference type="ARBA" id="ARBA00022692"/>
    </source>
</evidence>
<dbReference type="GO" id="GO:0000301">
    <property type="term" value="P:retrograde transport, vesicle recycling within Golgi"/>
    <property type="evidence" value="ECO:0007669"/>
    <property type="project" value="TreeGrafter"/>
</dbReference>
<dbReference type="GO" id="GO:0000139">
    <property type="term" value="C:Golgi membrane"/>
    <property type="evidence" value="ECO:0007669"/>
    <property type="project" value="UniProtKB-SubCell"/>
</dbReference>
<keyword evidence="6 9" id="KW-0472">Membrane</keyword>
<organism evidence="10 11">
    <name type="scientific">Trypanosoma theileri</name>
    <dbReference type="NCBI Taxonomy" id="67003"/>
    <lineage>
        <taxon>Eukaryota</taxon>
        <taxon>Discoba</taxon>
        <taxon>Euglenozoa</taxon>
        <taxon>Kinetoplastea</taxon>
        <taxon>Metakinetoplastina</taxon>
        <taxon>Trypanosomatida</taxon>
        <taxon>Trypanosomatidae</taxon>
        <taxon>Trypanosoma</taxon>
    </lineage>
</organism>
<name>A0A1X0NXW6_9TRYP</name>
<dbReference type="RefSeq" id="XP_028883590.1">
    <property type="nucleotide sequence ID" value="XM_029025274.1"/>
</dbReference>
<keyword evidence="5 7" id="KW-0175">Coiled coil</keyword>
<dbReference type="Pfam" id="PF09787">
    <property type="entry name" value="Golgin_A5"/>
    <property type="match status" value="1"/>
</dbReference>
<feature type="coiled-coil region" evidence="7">
    <location>
        <begin position="160"/>
        <end position="247"/>
    </location>
</feature>
<sequence>MFQGVTAFLEAIDERVEQHALQHAEEAAAAAETTADSVMSEKRNEKKRKGEWNELEGGETEKSGFGADDDYSPHPHVMESKARLPLFPAQPTAFPNHHTPNTTTLYSDKNNNNPMDSVSAGGSLMNGLRSTQTTTGKKGHHSIEEGGTLTAMETISQNGLELESTELKRKDEEIEALTREVRRHQAATDAAKQELLQRSLQVHQLEESLRDTRMRFDEHRAKSRCLLEEKQHEYEALRHQLELQKKEGKHLNNSENNGNHDNDDSDLSSKVMEQQEQIEQLKGSIVSMKQESERLQAQVAASRREVSEVHEERLKLVQQIDFLRLDIRGAREALDSEISAHKRSKQMLQNRQRELNELRAAVEKNGGTFTAAGALISLRGDDIGSRDHVLLSRQLLEKQNALEAALRDAAEWRRRCDRATHRLEEERTTRVFVSQQQQQQQQQQSIRDGVENRPLLMRRGSSTNGIVYGALKFMDSVDALALRMGRGFRRYPIMRVLAVVYIACLHGWITMLMMMLSSAATVSSSTTGEMTAGTGTGNAPDAAAGQ</sequence>
<comment type="caution">
    <text evidence="10">The sequence shown here is derived from an EMBL/GenBank/DDBJ whole genome shotgun (WGS) entry which is preliminary data.</text>
</comment>
<comment type="subcellular location">
    <subcellularLocation>
        <location evidence="1">Golgi apparatus membrane</location>
        <topology evidence="1">Single-pass membrane protein</topology>
    </subcellularLocation>
</comment>
<feature type="region of interest" description="Disordered" evidence="8">
    <location>
        <begin position="250"/>
        <end position="274"/>
    </location>
</feature>
<evidence type="ECO:0000313" key="10">
    <source>
        <dbReference type="EMBL" id="ORC89524.1"/>
    </source>
</evidence>
<dbReference type="GO" id="GO:0007030">
    <property type="term" value="P:Golgi organization"/>
    <property type="evidence" value="ECO:0007669"/>
    <property type="project" value="InterPro"/>
</dbReference>
<evidence type="ECO:0000256" key="1">
    <source>
        <dbReference type="ARBA" id="ARBA00004194"/>
    </source>
</evidence>
<evidence type="ECO:0000313" key="11">
    <source>
        <dbReference type="Proteomes" id="UP000192257"/>
    </source>
</evidence>
<evidence type="ECO:0000256" key="3">
    <source>
        <dbReference type="ARBA" id="ARBA00022989"/>
    </source>
</evidence>
<dbReference type="InterPro" id="IPR019177">
    <property type="entry name" value="Golgin_subfamily_A_member_5"/>
</dbReference>
<keyword evidence="4" id="KW-0333">Golgi apparatus</keyword>
<dbReference type="EMBL" id="NBCO01000012">
    <property type="protein sequence ID" value="ORC89524.1"/>
    <property type="molecule type" value="Genomic_DNA"/>
</dbReference>
<dbReference type="OrthoDB" id="248903at2759"/>
<feature type="region of interest" description="Disordered" evidence="8">
    <location>
        <begin position="432"/>
        <end position="451"/>
    </location>
</feature>